<feature type="compositionally biased region" description="Basic residues" evidence="1">
    <location>
        <begin position="125"/>
        <end position="154"/>
    </location>
</feature>
<reference evidence="2 3" key="1">
    <citation type="journal article" date="2012" name="PLoS ONE">
        <title>Sequence and analysis of the genome of the pathogenic yeast Candida orthopsilosis.</title>
        <authorList>
            <person name="Riccombeni A."/>
            <person name="Vidanes G."/>
            <person name="Proux-Wera E."/>
            <person name="Wolfe K.H."/>
            <person name="Butler G."/>
        </authorList>
    </citation>
    <scope>NUCLEOTIDE SEQUENCE [LARGE SCALE GENOMIC DNA]</scope>
    <source>
        <strain evidence="2 3">Co 90-125</strain>
    </source>
</reference>
<dbReference type="KEGG" id="cot:CORT_0A06690"/>
<dbReference type="eggNOG" id="ENOG502SA0F">
    <property type="taxonomic scope" value="Eukaryota"/>
</dbReference>
<evidence type="ECO:0000313" key="3">
    <source>
        <dbReference type="Proteomes" id="UP000005018"/>
    </source>
</evidence>
<dbReference type="HOGENOM" id="CLU_769458_0_0_1"/>
<evidence type="ECO:0000256" key="1">
    <source>
        <dbReference type="SAM" id="MobiDB-lite"/>
    </source>
</evidence>
<feature type="region of interest" description="Disordered" evidence="1">
    <location>
        <begin position="67"/>
        <end position="91"/>
    </location>
</feature>
<dbReference type="AlphaFoldDB" id="H8WWR4"/>
<feature type="compositionally biased region" description="Low complexity" evidence="1">
    <location>
        <begin position="67"/>
        <end position="77"/>
    </location>
</feature>
<dbReference type="GeneID" id="14538059"/>
<dbReference type="EMBL" id="HE681719">
    <property type="protein sequence ID" value="CCG21054.1"/>
    <property type="molecule type" value="Genomic_DNA"/>
</dbReference>
<feature type="compositionally biased region" description="Polar residues" evidence="1">
    <location>
        <begin position="78"/>
        <end position="91"/>
    </location>
</feature>
<dbReference type="RefSeq" id="XP_003866493.1">
    <property type="nucleotide sequence ID" value="XM_003866445.1"/>
</dbReference>
<evidence type="ECO:0000313" key="2">
    <source>
        <dbReference type="EMBL" id="CCG21054.1"/>
    </source>
</evidence>
<name>H8WWR4_CANO9</name>
<dbReference type="OrthoDB" id="4095286at2759"/>
<feature type="region of interest" description="Disordered" evidence="1">
    <location>
        <begin position="1"/>
        <end position="39"/>
    </location>
</feature>
<protein>
    <submittedName>
        <fullName evidence="2">Uncharacterized protein</fullName>
    </submittedName>
</protein>
<keyword evidence="3" id="KW-1185">Reference proteome</keyword>
<sequence>MMNPSDIASGNLQHYTNTNSSDEWEQQSIGEHNNDNSTHLPFAFQAQSFNNTQGLLETLDEAVPTVVPTSFPTSTTPGNHFQPQIQPTPQLPSQMYSEAVPANNQRRSSSTNPSAQLNLYLTTSNHKHQRRSSTHSSPKPKRTRKNRPGKRFGAKKRSWVWPWFKQDARNSNIAVCNSCMRAIVRVPSDKGSPKKLVEHLRTHGITAGSRKSSAGKRANRDHNQQYSGDRSTGQDNTSYTDQPYNFERQAPPIGRTDNFDNALAGQHIPPLRSNQSRIRLFQHHLLSFLIVNRLPINVIRSREFYQVVQDLRSEAVHELQEVLYLYDSIIQVSQFGPDTQAFATTEENATMALLAGFLQR</sequence>
<feature type="region of interest" description="Disordered" evidence="1">
    <location>
        <begin position="122"/>
        <end position="154"/>
    </location>
</feature>
<feature type="compositionally biased region" description="Polar residues" evidence="1">
    <location>
        <begin position="224"/>
        <end position="243"/>
    </location>
</feature>
<gene>
    <name evidence="2" type="ORF">CORT_0A06690</name>
</gene>
<dbReference type="Proteomes" id="UP000005018">
    <property type="component" value="Chromosome 1"/>
</dbReference>
<organism evidence="2 3">
    <name type="scientific">Candida orthopsilosis (strain 90-125)</name>
    <name type="common">Yeast</name>
    <dbReference type="NCBI Taxonomy" id="1136231"/>
    <lineage>
        <taxon>Eukaryota</taxon>
        <taxon>Fungi</taxon>
        <taxon>Dikarya</taxon>
        <taxon>Ascomycota</taxon>
        <taxon>Saccharomycotina</taxon>
        <taxon>Pichiomycetes</taxon>
        <taxon>Debaryomycetaceae</taxon>
        <taxon>Candida/Lodderomyces clade</taxon>
        <taxon>Candida</taxon>
    </lineage>
</organism>
<accession>H8WWR4</accession>
<feature type="region of interest" description="Disordered" evidence="1">
    <location>
        <begin position="201"/>
        <end position="268"/>
    </location>
</feature>
<proteinExistence type="predicted"/>